<dbReference type="Proteomes" id="UP000186104">
    <property type="component" value="Chromosome"/>
</dbReference>
<dbReference type="AlphaFoldDB" id="A0A173LP88"/>
<dbReference type="Gene3D" id="3.40.50.1820">
    <property type="entry name" value="alpha/beta hydrolase"/>
    <property type="match status" value="1"/>
</dbReference>
<proteinExistence type="predicted"/>
<dbReference type="InterPro" id="IPR029058">
    <property type="entry name" value="AB_hydrolase_fold"/>
</dbReference>
<dbReference type="EMBL" id="CP015961">
    <property type="protein sequence ID" value="ANI92370.1"/>
    <property type="molecule type" value="Genomic_DNA"/>
</dbReference>
<keyword evidence="2" id="KW-0560">Oxidoreductase</keyword>
<evidence type="ECO:0000313" key="3">
    <source>
        <dbReference type="Proteomes" id="UP000186104"/>
    </source>
</evidence>
<reference evidence="2 3" key="1">
    <citation type="submission" date="2016-06" db="EMBL/GenBank/DDBJ databases">
        <title>Complete genome sequence of a saline-alkali tolerant type strain Dietzia timorensis ID05-A0528T.</title>
        <authorList>
            <person name="Wu X."/>
        </authorList>
    </citation>
    <scope>NUCLEOTIDE SEQUENCE [LARGE SCALE GENOMIC DNA]</scope>
    <source>
        <strain evidence="2 3">ID05-A0528</strain>
    </source>
</reference>
<dbReference type="Pfam" id="PF00561">
    <property type="entry name" value="Abhydrolase_1"/>
    <property type="match status" value="1"/>
</dbReference>
<sequence>MIAWEFCGLVEALLSKGHRVVWFAARGVRPSGCPPLPWSLDAMADDAISLLDHLQIEQVTGIGYSLGGFTLERMALRRPERIAAAVLMASAGGADGIVRNGFIDAENAFAKQAGQVPVHFSRLMTLMTALGGDELTNPETIKQWWELLAHQGDQWAQPHGEIGQAQVALDWKNSGGTTGSPFPDSVRISLLYFGQDSLFPAHEASAVARHLGSRTEIVTVENAGHAGLLTRPEETTDALLGLLERWRSASE</sequence>
<protein>
    <submittedName>
        <fullName evidence="2">Putative non-heme bromoperoxidase BpoC</fullName>
    </submittedName>
</protein>
<dbReference type="KEGG" id="dtm:BJL86_1593"/>
<dbReference type="InterPro" id="IPR000073">
    <property type="entry name" value="AB_hydrolase_1"/>
</dbReference>
<organism evidence="2 3">
    <name type="scientific">Dietzia timorensis</name>
    <dbReference type="NCBI Taxonomy" id="499555"/>
    <lineage>
        <taxon>Bacteria</taxon>
        <taxon>Bacillati</taxon>
        <taxon>Actinomycetota</taxon>
        <taxon>Actinomycetes</taxon>
        <taxon>Mycobacteriales</taxon>
        <taxon>Dietziaceae</taxon>
        <taxon>Dietzia</taxon>
    </lineage>
</organism>
<gene>
    <name evidence="2" type="ORF">BJL86_1593</name>
</gene>
<evidence type="ECO:0000259" key="1">
    <source>
        <dbReference type="Pfam" id="PF00561"/>
    </source>
</evidence>
<dbReference type="STRING" id="499555.BJL86_1593"/>
<dbReference type="SUPFAM" id="SSF53474">
    <property type="entry name" value="alpha/beta-Hydrolases"/>
    <property type="match status" value="1"/>
</dbReference>
<dbReference type="GO" id="GO:0004601">
    <property type="term" value="F:peroxidase activity"/>
    <property type="evidence" value="ECO:0007669"/>
    <property type="project" value="UniProtKB-KW"/>
</dbReference>
<keyword evidence="3" id="KW-1185">Reference proteome</keyword>
<dbReference type="InterPro" id="IPR050471">
    <property type="entry name" value="AB_hydrolase"/>
</dbReference>
<name>A0A173LP88_9ACTN</name>
<accession>A0A173LP88</accession>
<evidence type="ECO:0000313" key="2">
    <source>
        <dbReference type="EMBL" id="ANI92370.1"/>
    </source>
</evidence>
<dbReference type="PANTHER" id="PTHR43433">
    <property type="entry name" value="HYDROLASE, ALPHA/BETA FOLD FAMILY PROTEIN"/>
    <property type="match status" value="1"/>
</dbReference>
<dbReference type="PANTHER" id="PTHR43433:SF5">
    <property type="entry name" value="AB HYDROLASE-1 DOMAIN-CONTAINING PROTEIN"/>
    <property type="match status" value="1"/>
</dbReference>
<feature type="domain" description="AB hydrolase-1" evidence="1">
    <location>
        <begin position="4"/>
        <end position="232"/>
    </location>
</feature>
<keyword evidence="2" id="KW-0575">Peroxidase</keyword>